<protein>
    <recommendedName>
        <fullName evidence="2">histidine kinase</fullName>
        <ecNumber evidence="2">2.7.13.3</ecNumber>
    </recommendedName>
</protein>
<dbReference type="SUPFAM" id="SSF52172">
    <property type="entry name" value="CheY-like"/>
    <property type="match status" value="1"/>
</dbReference>
<dbReference type="InterPro" id="IPR000014">
    <property type="entry name" value="PAS"/>
</dbReference>
<feature type="domain" description="PAC" evidence="9">
    <location>
        <begin position="229"/>
        <end position="278"/>
    </location>
</feature>
<evidence type="ECO:0000259" key="6">
    <source>
        <dbReference type="PROSITE" id="PS50109"/>
    </source>
</evidence>
<evidence type="ECO:0000256" key="4">
    <source>
        <dbReference type="PROSITE-ProRule" id="PRU00169"/>
    </source>
</evidence>
<dbReference type="CDD" id="cd00130">
    <property type="entry name" value="PAS"/>
    <property type="match status" value="2"/>
</dbReference>
<feature type="domain" description="Histidine kinase" evidence="6">
    <location>
        <begin position="415"/>
        <end position="639"/>
    </location>
</feature>
<dbReference type="PROSITE" id="PS50112">
    <property type="entry name" value="PAS"/>
    <property type="match status" value="1"/>
</dbReference>
<evidence type="ECO:0000256" key="1">
    <source>
        <dbReference type="ARBA" id="ARBA00000085"/>
    </source>
</evidence>
<dbReference type="Gene3D" id="3.40.50.2300">
    <property type="match status" value="1"/>
</dbReference>
<dbReference type="RefSeq" id="WP_405274718.1">
    <property type="nucleotide sequence ID" value="NZ_JBBHLI010000002.1"/>
</dbReference>
<feature type="domain" description="Response regulatory" evidence="7">
    <location>
        <begin position="661"/>
        <end position="776"/>
    </location>
</feature>
<dbReference type="InterPro" id="IPR001789">
    <property type="entry name" value="Sig_transdc_resp-reg_receiver"/>
</dbReference>
<dbReference type="InterPro" id="IPR011006">
    <property type="entry name" value="CheY-like_superfamily"/>
</dbReference>
<dbReference type="SUPFAM" id="SSF47384">
    <property type="entry name" value="Homodimeric domain of signal transducing histidine kinase"/>
    <property type="match status" value="1"/>
</dbReference>
<evidence type="ECO:0000259" key="8">
    <source>
        <dbReference type="PROSITE" id="PS50112"/>
    </source>
</evidence>
<dbReference type="EMBL" id="JBBHLI010000002">
    <property type="protein sequence ID" value="MEK9500534.1"/>
    <property type="molecule type" value="Genomic_DNA"/>
</dbReference>
<dbReference type="SMART" id="SM00086">
    <property type="entry name" value="PAC"/>
    <property type="match status" value="2"/>
</dbReference>
<dbReference type="Pfam" id="PF13426">
    <property type="entry name" value="PAS_9"/>
    <property type="match status" value="1"/>
</dbReference>
<dbReference type="SMART" id="SM00387">
    <property type="entry name" value="HATPase_c"/>
    <property type="match status" value="1"/>
</dbReference>
<evidence type="ECO:0000256" key="5">
    <source>
        <dbReference type="SAM" id="MobiDB-lite"/>
    </source>
</evidence>
<dbReference type="Proteomes" id="UP001484239">
    <property type="component" value="Unassembled WGS sequence"/>
</dbReference>
<dbReference type="Pfam" id="PF00072">
    <property type="entry name" value="Response_reg"/>
    <property type="match status" value="1"/>
</dbReference>
<dbReference type="SUPFAM" id="SSF55874">
    <property type="entry name" value="ATPase domain of HSP90 chaperone/DNA topoisomerase II/histidine kinase"/>
    <property type="match status" value="1"/>
</dbReference>
<dbReference type="PANTHER" id="PTHR43065:SF42">
    <property type="entry name" value="TWO-COMPONENT SENSOR PPRA"/>
    <property type="match status" value="1"/>
</dbReference>
<evidence type="ECO:0000313" key="10">
    <source>
        <dbReference type="EMBL" id="MEK9500534.1"/>
    </source>
</evidence>
<dbReference type="EC" id="2.7.13.3" evidence="2"/>
<comment type="caution">
    <text evidence="10">The sequence shown here is derived from an EMBL/GenBank/DDBJ whole genome shotgun (WGS) entry which is preliminary data.</text>
</comment>
<evidence type="ECO:0000259" key="7">
    <source>
        <dbReference type="PROSITE" id="PS50110"/>
    </source>
</evidence>
<dbReference type="NCBIfam" id="TIGR00229">
    <property type="entry name" value="sensory_box"/>
    <property type="match status" value="2"/>
</dbReference>
<dbReference type="CDD" id="cd17535">
    <property type="entry name" value="REC_NarL-like"/>
    <property type="match status" value="1"/>
</dbReference>
<feature type="modified residue" description="4-aspartylphosphate" evidence="4">
    <location>
        <position position="712"/>
    </location>
</feature>
<dbReference type="Pfam" id="PF00512">
    <property type="entry name" value="HisKA"/>
    <property type="match status" value="1"/>
</dbReference>
<dbReference type="SUPFAM" id="SSF55785">
    <property type="entry name" value="PYP-like sensor domain (PAS domain)"/>
    <property type="match status" value="3"/>
</dbReference>
<accession>A0ABU9E739</accession>
<dbReference type="InterPro" id="IPR058245">
    <property type="entry name" value="NreC/VraR/RcsB-like_REC"/>
</dbReference>
<dbReference type="InterPro" id="IPR001610">
    <property type="entry name" value="PAC"/>
</dbReference>
<dbReference type="SMART" id="SM00388">
    <property type="entry name" value="HisKA"/>
    <property type="match status" value="1"/>
</dbReference>
<feature type="compositionally biased region" description="Pro residues" evidence="5">
    <location>
        <begin position="127"/>
        <end position="144"/>
    </location>
</feature>
<dbReference type="InterPro" id="IPR036890">
    <property type="entry name" value="HATPase_C_sf"/>
</dbReference>
<gene>
    <name evidence="10" type="ORF">WI372_06065</name>
</gene>
<dbReference type="InterPro" id="IPR013656">
    <property type="entry name" value="PAS_4"/>
</dbReference>
<dbReference type="PROSITE" id="PS50109">
    <property type="entry name" value="HIS_KIN"/>
    <property type="match status" value="1"/>
</dbReference>
<evidence type="ECO:0000256" key="3">
    <source>
        <dbReference type="ARBA" id="ARBA00022553"/>
    </source>
</evidence>
<keyword evidence="11" id="KW-1185">Reference proteome</keyword>
<feature type="domain" description="PAS" evidence="8">
    <location>
        <begin position="16"/>
        <end position="70"/>
    </location>
</feature>
<proteinExistence type="predicted"/>
<dbReference type="CDD" id="cd00082">
    <property type="entry name" value="HisKA"/>
    <property type="match status" value="1"/>
</dbReference>
<dbReference type="InterPro" id="IPR000700">
    <property type="entry name" value="PAS-assoc_C"/>
</dbReference>
<dbReference type="SMART" id="SM00448">
    <property type="entry name" value="REC"/>
    <property type="match status" value="1"/>
</dbReference>
<dbReference type="Pfam" id="PF02518">
    <property type="entry name" value="HATPase_c"/>
    <property type="match status" value="1"/>
</dbReference>
<organism evidence="10 11">
    <name type="scientific">Gaopeijia maritima</name>
    <dbReference type="NCBI Taxonomy" id="3119007"/>
    <lineage>
        <taxon>Bacteria</taxon>
        <taxon>Pseudomonadati</taxon>
        <taxon>Gemmatimonadota</taxon>
        <taxon>Longimicrobiia</taxon>
        <taxon>Gaopeijiales</taxon>
        <taxon>Gaopeijiaceae</taxon>
        <taxon>Gaopeijia</taxon>
    </lineage>
</organism>
<dbReference type="InterPro" id="IPR003594">
    <property type="entry name" value="HATPase_dom"/>
</dbReference>
<dbReference type="Gene3D" id="3.30.450.20">
    <property type="entry name" value="PAS domain"/>
    <property type="match status" value="3"/>
</dbReference>
<dbReference type="PANTHER" id="PTHR43065">
    <property type="entry name" value="SENSOR HISTIDINE KINASE"/>
    <property type="match status" value="1"/>
</dbReference>
<dbReference type="InterPro" id="IPR003661">
    <property type="entry name" value="HisK_dim/P_dom"/>
</dbReference>
<keyword evidence="3 4" id="KW-0597">Phosphoprotein</keyword>
<dbReference type="PROSITE" id="PS50110">
    <property type="entry name" value="RESPONSE_REGULATORY"/>
    <property type="match status" value="1"/>
</dbReference>
<comment type="catalytic activity">
    <reaction evidence="1">
        <text>ATP + protein L-histidine = ADP + protein N-phospho-L-histidine.</text>
        <dbReference type="EC" id="2.7.13.3"/>
    </reaction>
</comment>
<reference evidence="10 11" key="1">
    <citation type="submission" date="2024-02" db="EMBL/GenBank/DDBJ databases">
        <title>A novel Gemmatimonadota bacterium.</title>
        <authorList>
            <person name="Du Z.-J."/>
            <person name="Ye Y.-Q."/>
        </authorList>
    </citation>
    <scope>NUCLEOTIDE SEQUENCE [LARGE SCALE GENOMIC DNA]</scope>
    <source>
        <strain evidence="10 11">DH-20</strain>
    </source>
</reference>
<dbReference type="SMART" id="SM00091">
    <property type="entry name" value="PAS"/>
    <property type="match status" value="1"/>
</dbReference>
<feature type="domain" description="PAC" evidence="9">
    <location>
        <begin position="339"/>
        <end position="395"/>
    </location>
</feature>
<name>A0ABU9E739_9BACT</name>
<feature type="region of interest" description="Disordered" evidence="5">
    <location>
        <begin position="110"/>
        <end position="149"/>
    </location>
</feature>
<dbReference type="InterPro" id="IPR035965">
    <property type="entry name" value="PAS-like_dom_sf"/>
</dbReference>
<dbReference type="Pfam" id="PF08448">
    <property type="entry name" value="PAS_4"/>
    <property type="match status" value="2"/>
</dbReference>
<dbReference type="PROSITE" id="PS50113">
    <property type="entry name" value="PAC"/>
    <property type="match status" value="2"/>
</dbReference>
<dbReference type="PRINTS" id="PR00344">
    <property type="entry name" value="BCTRLSENSOR"/>
</dbReference>
<dbReference type="Gene3D" id="1.10.287.130">
    <property type="match status" value="1"/>
</dbReference>
<dbReference type="InterPro" id="IPR036097">
    <property type="entry name" value="HisK_dim/P_sf"/>
</dbReference>
<dbReference type="InterPro" id="IPR004358">
    <property type="entry name" value="Sig_transdc_His_kin-like_C"/>
</dbReference>
<evidence type="ECO:0000256" key="2">
    <source>
        <dbReference type="ARBA" id="ARBA00012438"/>
    </source>
</evidence>
<evidence type="ECO:0000259" key="9">
    <source>
        <dbReference type="PROSITE" id="PS50113"/>
    </source>
</evidence>
<sequence length="777" mass="82692">MTSVFAGNQPPSEGCLLTDIEGRITSVSPDALALFDRSAGDMVGRFIADFVPREQLSRLGDAYRALIETGRSVRCTLALAGQSGGASETEARLFVIQDAGGRPRAISITFAPPPSAAHGDPTIEPAWSPPSTDPDAEPAPPPLPGSAGSGAEALVQALMETRALGLSVTDPDGMLLRVNALAAEIMGIDTGIGSSIGSDEWTVAGADGTPLDPAQYPAAIALREGRAVTGHEIRIQRPDGEWRWLSVNSAPVDHPDYGVIIAYTDVTESKESEARLKATFESISDLVFSLDREGRYGVLEGGAGSPFLDGKVASDFSGSLRSEGIGDDPAHQEALDRAFAGEHVVYEWRFDRLDPPRWVQTSLSPMNDASGEINHVVGVTRDVTDRVSLEEARLEMQRRSVEAQKAESLAVLAGGVAHDFNNLLSGVMLNAELARRDVGPADRARELLDDIVAAAERATELSRQMLAYSGRGAIHRSRVQPNEVLRALRSALAPSLAAGQSLDLELADRLPEVEGDQSQIWQALYNVTSNALEAGGDRGRVTLTTSVVDFDPATTPLAGATDHLDAGRFVDIVVSDEGPGIDPEIRDRVFEPFFNGGFRGRGLGLSAAQGAMLAHGGAILHEPGPEGGTRFHLLVPLTEAAAPAAAAEGGPGDAPAVQRRTILFADDEHIVRRAGARLLHALDFDVIEAEDGERALELWEEHREAIDLVILDVTMPRLGGRETLARLRERAPDLRVLLTSGYDAADVLGTPGATPDGFIEKPFRLEHVRAQVEAVIA</sequence>
<dbReference type="Gene3D" id="3.30.565.10">
    <property type="entry name" value="Histidine kinase-like ATPase, C-terminal domain"/>
    <property type="match status" value="1"/>
</dbReference>
<dbReference type="InterPro" id="IPR005467">
    <property type="entry name" value="His_kinase_dom"/>
</dbReference>
<evidence type="ECO:0000313" key="11">
    <source>
        <dbReference type="Proteomes" id="UP001484239"/>
    </source>
</evidence>